<gene>
    <name evidence="2" type="ORF">ALOHA_HF4000APKG8L7ctg1g23</name>
</gene>
<feature type="compositionally biased region" description="Basic residues" evidence="1">
    <location>
        <begin position="27"/>
        <end position="42"/>
    </location>
</feature>
<feature type="region of interest" description="Disordered" evidence="1">
    <location>
        <begin position="1"/>
        <end position="56"/>
    </location>
</feature>
<dbReference type="AlphaFoldDB" id="B3TB89"/>
<feature type="region of interest" description="Disordered" evidence="1">
    <location>
        <begin position="234"/>
        <end position="279"/>
    </location>
</feature>
<feature type="compositionally biased region" description="Basic and acidic residues" evidence="1">
    <location>
        <begin position="241"/>
        <end position="254"/>
    </location>
</feature>
<proteinExistence type="predicted"/>
<organism evidence="2">
    <name type="scientific">uncultured marine microorganism HF4000_APKG8L7</name>
    <dbReference type="NCBI Taxonomy" id="455556"/>
    <lineage>
        <taxon>unclassified sequences</taxon>
        <taxon>environmental samples</taxon>
    </lineage>
</organism>
<protein>
    <submittedName>
        <fullName evidence="2">Uncharacterized protein</fullName>
    </submittedName>
</protein>
<dbReference type="EMBL" id="EU016659">
    <property type="protein sequence ID" value="ABZ09848.1"/>
    <property type="molecule type" value="Genomic_DNA"/>
</dbReference>
<sequence length="431" mass="45683">YGGRGRADQVERRVEGRVRDHAEGVRRPGHGRKLRCHRRHAGREHSVHATERRRELGHQEAPPALGVEVVRRRYQAPQGQPGTQGGAIGGPALAQPIAVDSEGFGQPDHSVARGRLGEPGQPQLVHLGAEIGEDRGGRVEGRVDLRIGRQVLVRPVAGEADAQARQVLAQVGGVVRHRSVQAGGVGRVGPSHGGEHQGRVLSRPGHRPTMVDRVREGPDATQADQPIGGLEAEQPAIGGGDAHRAGGVRPDRAHAQAGGDGRGGAAARPAHVAPRVPGIGGVDPAILVEVGAAEGEFVSFELTEQDRPGSTEARPAARIRRRYPASQQSRAGLGPNSGGVDDVLEGNRDAVERAAIPSGRDLRFGRACILERRLRPLPHIGPVGGVQRSDAVEERPHQLDGRDLAALDQRRRLGDGEGVERFHARSGVLGR</sequence>
<accession>B3TB89</accession>
<feature type="region of interest" description="Disordered" evidence="1">
    <location>
        <begin position="183"/>
        <end position="211"/>
    </location>
</feature>
<feature type="non-terminal residue" evidence="2">
    <location>
        <position position="1"/>
    </location>
</feature>
<evidence type="ECO:0000256" key="1">
    <source>
        <dbReference type="SAM" id="MobiDB-lite"/>
    </source>
</evidence>
<feature type="compositionally biased region" description="Basic and acidic residues" evidence="1">
    <location>
        <begin position="43"/>
        <end position="56"/>
    </location>
</feature>
<reference evidence="2" key="1">
    <citation type="journal article" date="2008" name="ISME J.">
        <title>Genomic patterns of recombination, clonal divergence and environment in marine microbial populations.</title>
        <authorList>
            <person name="Konstantinidis K.T."/>
            <person name="Delong E.F."/>
        </authorList>
    </citation>
    <scope>NUCLEOTIDE SEQUENCE</scope>
</reference>
<feature type="compositionally biased region" description="Low complexity" evidence="1">
    <location>
        <begin position="265"/>
        <end position="277"/>
    </location>
</feature>
<feature type="region of interest" description="Disordered" evidence="1">
    <location>
        <begin position="302"/>
        <end position="342"/>
    </location>
</feature>
<evidence type="ECO:0000313" key="2">
    <source>
        <dbReference type="EMBL" id="ABZ09848.1"/>
    </source>
</evidence>
<feature type="compositionally biased region" description="Basic and acidic residues" evidence="1">
    <location>
        <begin position="1"/>
        <end position="26"/>
    </location>
</feature>
<name>B3TB89_9ZZZZ</name>